<dbReference type="InterPro" id="IPR007895">
    <property type="entry name" value="MASE1"/>
</dbReference>
<dbReference type="STRING" id="1434232.MAIT1_03986"/>
<feature type="domain" description="PAS" evidence="17">
    <location>
        <begin position="741"/>
        <end position="775"/>
    </location>
</feature>
<feature type="domain" description="PAC" evidence="18">
    <location>
        <begin position="928"/>
        <end position="980"/>
    </location>
</feature>
<dbReference type="InterPro" id="IPR013656">
    <property type="entry name" value="PAS_4"/>
</dbReference>
<keyword evidence="5 12" id="KW-0597">Phosphoprotein</keyword>
<keyword evidence="11 14" id="KW-0472">Membrane</keyword>
<dbReference type="SUPFAM" id="SSF55874">
    <property type="entry name" value="ATPase domain of HSP90 chaperone/DNA topoisomerase II/histidine kinase"/>
    <property type="match status" value="1"/>
</dbReference>
<evidence type="ECO:0000256" key="13">
    <source>
        <dbReference type="SAM" id="Coils"/>
    </source>
</evidence>
<dbReference type="InterPro" id="IPR035965">
    <property type="entry name" value="PAS-like_dom_sf"/>
</dbReference>
<dbReference type="PROSITE" id="PS50110">
    <property type="entry name" value="RESPONSE_REGULATORY"/>
    <property type="match status" value="1"/>
</dbReference>
<dbReference type="InterPro" id="IPR036097">
    <property type="entry name" value="HisK_dim/P_sf"/>
</dbReference>
<sequence length="1366" mass="150350">MKNSRNVWEILLLAAVYFVTARLGQQLAIPPGNVTPVWLPSGICLAWLLVRGVQLWPGVFLGAFLGNAWAYFDASSASLMLRALLAGGANGVGDVIAIAGAAWALSHLTDASRLFDDAKNTTAFLLIGGVVGSFFSALLGISGLTISGFLAPEHLIFPFLTWWTGDAMGVVFFTPIILELAQCKSVRALRPTVEAFLQTGLFVLLGGIAFFHPEVAPPASLLLALAPLLIWSVFRFSQAVLFGQLLLLASIAIIATAMGRGPLLIADDLTASLIHLQAFLGAMALSVFYLNSLNRELQAANSGLERKIVERTQELQEANRRLRHEVAERQQAEASLNESRQELLEAQEIAHVGNWIWRIEDGSLSWTDEIYRIFGFAPQAIEPTYAAFLQAVHPDDRERVEAAVKAALDDPDVAYGVEHRIVRPDGEVRVVNELGRIERDAAGRAVLMIGAVQDITERTALEDALRQSAVEWSAAMDAYPDAIYLLDETRHLRRANQAFFQMLRMTPEQAVGEHIATLMHPQGEERPCPVCQAQLDLRDAVITMESEHPNNPTGRPIEITVTVVRDAAGAVSGILMNLHDLTESRRAQQSLIESEERFRTVFEQAAVGIGHVAPDGRWLRVNNKLCQIVGYAREELLQLSFQEITHPDDLNTDIELVQQMLQRKIEHYTLEKRYIAKDGRTIWVNLTVALVFKKGGEPDYFISVVEDISQRKRAEAQLLESETRFRSLFRSMNEGGALHELVLDASGQAVDYRILEVNAAYSEILGIAKEQVEGRLATQVYGVPEAPYLAVYQEVVESGQSQRFDAEFAPLQRSFEISAFSPGENQFATVFTDITERKEAERKLNAALGDLERERTFLKSLIQSLPDLVWMKDPDGVYLMCNPSFERLYGAKEAQIVGKTDYDFVEAELADFFRRHDLRAIENDAPSRNEEWLTFAVGGARALMETTKTPVRDRHGAVIGVLGIGHDITEKKQAEVDLIEAKERAEAANLAKSEFLATMSHEIRTPMNVIVGLSDVLLETVTDAEQRKHLGRLQKANKSLLDLVDAILDLSRIEAGRITLKSAPANLAHMIEETVSMMSVVAEQKGLRLEAEIAAGADRWGLHDEKRLRQILINLIGNAVKFTESGRVSVSLVMEQEAGAPALRLCVRDTGIGIGPQNCESIFEKFTQVDSSYARRYSGVGLGLAITHKIIDAMGGRIWVESALNEGSAFFVALPFEPAKPPQEDAPASASDAAANAAPRALRILLAEDSEDNQLLIRTYLKPTSHQLTVVMNGAQAVATACAETFDIILMDIQMPIMDGYEATRRIRADQQEHGKPHTPIVALTAHALEEDAVKSLAAGCDGHLTKPIRKAKLLGAVESIVAGAM</sequence>
<keyword evidence="20" id="KW-1185">Reference proteome</keyword>
<dbReference type="Gene3D" id="3.30.565.10">
    <property type="entry name" value="Histidine kinase-like ATPase, C-terminal domain"/>
    <property type="match status" value="1"/>
</dbReference>
<feature type="domain" description="PAS" evidence="17">
    <location>
        <begin position="468"/>
        <end position="522"/>
    </location>
</feature>
<dbReference type="NCBIfam" id="TIGR00229">
    <property type="entry name" value="sensory_box"/>
    <property type="match status" value="5"/>
</dbReference>
<evidence type="ECO:0000256" key="12">
    <source>
        <dbReference type="PROSITE-ProRule" id="PRU00169"/>
    </source>
</evidence>
<keyword evidence="9 14" id="KW-1133">Transmembrane helix</keyword>
<dbReference type="InterPro" id="IPR003661">
    <property type="entry name" value="HisK_dim/P_dom"/>
</dbReference>
<feature type="domain" description="PAS" evidence="17">
    <location>
        <begin position="594"/>
        <end position="664"/>
    </location>
</feature>
<dbReference type="SUPFAM" id="SSF47384">
    <property type="entry name" value="Homodimeric domain of signal transducing histidine kinase"/>
    <property type="match status" value="1"/>
</dbReference>
<protein>
    <recommendedName>
        <fullName evidence="3">histidine kinase</fullName>
        <ecNumber evidence="3">2.7.13.3</ecNumber>
    </recommendedName>
</protein>
<evidence type="ECO:0000313" key="20">
    <source>
        <dbReference type="Proteomes" id="UP000194003"/>
    </source>
</evidence>
<evidence type="ECO:0000259" key="15">
    <source>
        <dbReference type="PROSITE" id="PS50109"/>
    </source>
</evidence>
<evidence type="ECO:0000256" key="5">
    <source>
        <dbReference type="ARBA" id="ARBA00022553"/>
    </source>
</evidence>
<feature type="domain" description="PAC" evidence="18">
    <location>
        <begin position="415"/>
        <end position="467"/>
    </location>
</feature>
<comment type="catalytic activity">
    <reaction evidence="1">
        <text>ATP + protein L-histidine = ADP + protein N-phospho-L-histidine.</text>
        <dbReference type="EC" id="2.7.13.3"/>
    </reaction>
</comment>
<dbReference type="InterPro" id="IPR004358">
    <property type="entry name" value="Sig_transdc_His_kin-like_C"/>
</dbReference>
<dbReference type="InterPro" id="IPR005467">
    <property type="entry name" value="His_kinase_dom"/>
</dbReference>
<dbReference type="PRINTS" id="PR00344">
    <property type="entry name" value="BCTRLSENSOR"/>
</dbReference>
<dbReference type="CDD" id="cd00130">
    <property type="entry name" value="PAS"/>
    <property type="match status" value="4"/>
</dbReference>
<dbReference type="Gene3D" id="1.10.287.130">
    <property type="match status" value="1"/>
</dbReference>
<evidence type="ECO:0000256" key="11">
    <source>
        <dbReference type="ARBA" id="ARBA00023136"/>
    </source>
</evidence>
<comment type="caution">
    <text evidence="19">The sequence shown here is derived from an EMBL/GenBank/DDBJ whole genome shotgun (WGS) entry which is preliminary data.</text>
</comment>
<feature type="transmembrane region" description="Helical" evidence="14">
    <location>
        <begin position="84"/>
        <end position="105"/>
    </location>
</feature>
<proteinExistence type="predicted"/>
<dbReference type="Pfam" id="PF02518">
    <property type="entry name" value="HATPase_c"/>
    <property type="match status" value="1"/>
</dbReference>
<feature type="transmembrane region" description="Helical" evidence="14">
    <location>
        <begin position="34"/>
        <end position="50"/>
    </location>
</feature>
<dbReference type="Pfam" id="PF08448">
    <property type="entry name" value="PAS_4"/>
    <property type="match status" value="2"/>
</dbReference>
<dbReference type="SMART" id="SM00086">
    <property type="entry name" value="PAC"/>
    <property type="match status" value="4"/>
</dbReference>
<comment type="subcellular location">
    <subcellularLocation>
        <location evidence="2">Cell membrane</location>
        <topology evidence="2">Multi-pass membrane protein</topology>
    </subcellularLocation>
</comment>
<keyword evidence="7 14" id="KW-0812">Transmembrane</keyword>
<dbReference type="GO" id="GO:0005886">
    <property type="term" value="C:plasma membrane"/>
    <property type="evidence" value="ECO:0007669"/>
    <property type="project" value="UniProtKB-SubCell"/>
</dbReference>
<keyword evidence="6" id="KW-0808">Transferase</keyword>
<evidence type="ECO:0000256" key="3">
    <source>
        <dbReference type="ARBA" id="ARBA00012438"/>
    </source>
</evidence>
<dbReference type="SUPFAM" id="SSF52172">
    <property type="entry name" value="CheY-like"/>
    <property type="match status" value="1"/>
</dbReference>
<dbReference type="InterPro" id="IPR003594">
    <property type="entry name" value="HATPase_dom"/>
</dbReference>
<dbReference type="Pfam" id="PF13426">
    <property type="entry name" value="PAS_9"/>
    <property type="match status" value="1"/>
</dbReference>
<dbReference type="Pfam" id="PF13188">
    <property type="entry name" value="PAS_8"/>
    <property type="match status" value="1"/>
</dbReference>
<dbReference type="FunFam" id="3.30.565.10:FF:000010">
    <property type="entry name" value="Sensor histidine kinase RcsC"/>
    <property type="match status" value="1"/>
</dbReference>
<keyword evidence="10" id="KW-0902">Two-component regulatory system</keyword>
<evidence type="ECO:0000259" key="17">
    <source>
        <dbReference type="PROSITE" id="PS50112"/>
    </source>
</evidence>
<dbReference type="Proteomes" id="UP000194003">
    <property type="component" value="Unassembled WGS sequence"/>
</dbReference>
<evidence type="ECO:0000256" key="8">
    <source>
        <dbReference type="ARBA" id="ARBA00022777"/>
    </source>
</evidence>
<evidence type="ECO:0000259" key="18">
    <source>
        <dbReference type="PROSITE" id="PS50113"/>
    </source>
</evidence>
<dbReference type="CDD" id="cd16922">
    <property type="entry name" value="HATPase_EvgS-ArcB-TorS-like"/>
    <property type="match status" value="1"/>
</dbReference>
<dbReference type="PANTHER" id="PTHR43047">
    <property type="entry name" value="TWO-COMPONENT HISTIDINE PROTEIN KINASE"/>
    <property type="match status" value="1"/>
</dbReference>
<evidence type="ECO:0000256" key="10">
    <source>
        <dbReference type="ARBA" id="ARBA00023012"/>
    </source>
</evidence>
<dbReference type="Pfam" id="PF00072">
    <property type="entry name" value="Response_reg"/>
    <property type="match status" value="1"/>
</dbReference>
<feature type="transmembrane region" description="Helical" evidence="14">
    <location>
        <begin position="193"/>
        <end position="211"/>
    </location>
</feature>
<dbReference type="Pfam" id="PF00512">
    <property type="entry name" value="HisKA"/>
    <property type="match status" value="1"/>
</dbReference>
<evidence type="ECO:0000256" key="9">
    <source>
        <dbReference type="ARBA" id="ARBA00022989"/>
    </source>
</evidence>
<dbReference type="Gene3D" id="3.30.450.20">
    <property type="entry name" value="PAS domain"/>
    <property type="match status" value="5"/>
</dbReference>
<feature type="domain" description="PAC" evidence="18">
    <location>
        <begin position="668"/>
        <end position="720"/>
    </location>
</feature>
<name>A0A1Y2KAZ5_9PROT</name>
<dbReference type="Gene3D" id="2.10.70.100">
    <property type="match status" value="1"/>
</dbReference>
<evidence type="ECO:0000256" key="2">
    <source>
        <dbReference type="ARBA" id="ARBA00004651"/>
    </source>
</evidence>
<dbReference type="InterPro" id="IPR036890">
    <property type="entry name" value="HATPase_C_sf"/>
</dbReference>
<evidence type="ECO:0000259" key="16">
    <source>
        <dbReference type="PROSITE" id="PS50110"/>
    </source>
</evidence>
<dbReference type="Gene3D" id="3.40.50.2300">
    <property type="match status" value="1"/>
</dbReference>
<dbReference type="PROSITE" id="PS50113">
    <property type="entry name" value="PAC"/>
    <property type="match status" value="4"/>
</dbReference>
<feature type="domain" description="Response regulatory" evidence="16">
    <location>
        <begin position="1243"/>
        <end position="1362"/>
    </location>
</feature>
<dbReference type="GO" id="GO:0000155">
    <property type="term" value="F:phosphorelay sensor kinase activity"/>
    <property type="evidence" value="ECO:0007669"/>
    <property type="project" value="InterPro"/>
</dbReference>
<feature type="domain" description="PAS" evidence="17">
    <location>
        <begin position="854"/>
        <end position="924"/>
    </location>
</feature>
<feature type="domain" description="PAC" evidence="18">
    <location>
        <begin position="542"/>
        <end position="593"/>
    </location>
</feature>
<keyword evidence="4" id="KW-1003">Cell membrane</keyword>
<evidence type="ECO:0000256" key="4">
    <source>
        <dbReference type="ARBA" id="ARBA00022475"/>
    </source>
</evidence>
<feature type="transmembrane region" description="Helical" evidence="14">
    <location>
        <begin position="125"/>
        <end position="150"/>
    </location>
</feature>
<gene>
    <name evidence="19" type="ORF">MAIT1_03986</name>
</gene>
<evidence type="ECO:0000256" key="7">
    <source>
        <dbReference type="ARBA" id="ARBA00022692"/>
    </source>
</evidence>
<dbReference type="SMART" id="SM00388">
    <property type="entry name" value="HisKA"/>
    <property type="match status" value="1"/>
</dbReference>
<dbReference type="InterPro" id="IPR000014">
    <property type="entry name" value="PAS"/>
</dbReference>
<dbReference type="InterPro" id="IPR001789">
    <property type="entry name" value="Sig_transdc_resp-reg_receiver"/>
</dbReference>
<accession>A0A1Y2KAZ5</accession>
<dbReference type="Pfam" id="PF08447">
    <property type="entry name" value="PAS_3"/>
    <property type="match status" value="1"/>
</dbReference>
<evidence type="ECO:0000256" key="1">
    <source>
        <dbReference type="ARBA" id="ARBA00000085"/>
    </source>
</evidence>
<dbReference type="InterPro" id="IPR011006">
    <property type="entry name" value="CheY-like_superfamily"/>
</dbReference>
<feature type="transmembrane region" description="Helical" evidence="14">
    <location>
        <begin position="55"/>
        <end position="72"/>
    </location>
</feature>
<dbReference type="SMART" id="SM00091">
    <property type="entry name" value="PAS"/>
    <property type="match status" value="5"/>
</dbReference>
<keyword evidence="13" id="KW-0175">Coiled coil</keyword>
<feature type="domain" description="PAS" evidence="17">
    <location>
        <begin position="366"/>
        <end position="411"/>
    </location>
</feature>
<feature type="transmembrane region" description="Helical" evidence="14">
    <location>
        <begin position="162"/>
        <end position="181"/>
    </location>
</feature>
<dbReference type="CDD" id="cd17546">
    <property type="entry name" value="REC_hyHK_CKI1_RcsC-like"/>
    <property type="match status" value="1"/>
</dbReference>
<feature type="transmembrane region" description="Helical" evidence="14">
    <location>
        <begin position="241"/>
        <end position="259"/>
    </location>
</feature>
<feature type="coiled-coil region" evidence="13">
    <location>
        <begin position="290"/>
        <end position="349"/>
    </location>
</feature>
<dbReference type="SUPFAM" id="SSF55785">
    <property type="entry name" value="PYP-like sensor domain (PAS domain)"/>
    <property type="match status" value="5"/>
</dbReference>
<dbReference type="RefSeq" id="WP_158089307.1">
    <property type="nucleotide sequence ID" value="NZ_LVJN01000015.1"/>
</dbReference>
<dbReference type="SMART" id="SM00387">
    <property type="entry name" value="HATPase_c"/>
    <property type="match status" value="1"/>
</dbReference>
<dbReference type="Pfam" id="PF05231">
    <property type="entry name" value="MASE1"/>
    <property type="match status" value="1"/>
</dbReference>
<feature type="modified residue" description="4-aspartylphosphate" evidence="12">
    <location>
        <position position="1292"/>
    </location>
</feature>
<keyword evidence="8 19" id="KW-0418">Kinase</keyword>
<dbReference type="CDD" id="cd00082">
    <property type="entry name" value="HisKA"/>
    <property type="match status" value="1"/>
</dbReference>
<dbReference type="InterPro" id="IPR000700">
    <property type="entry name" value="PAS-assoc_C"/>
</dbReference>
<dbReference type="SMART" id="SM00448">
    <property type="entry name" value="REC"/>
    <property type="match status" value="1"/>
</dbReference>
<dbReference type="PROSITE" id="PS50112">
    <property type="entry name" value="PAS"/>
    <property type="match status" value="5"/>
</dbReference>
<evidence type="ECO:0000256" key="6">
    <source>
        <dbReference type="ARBA" id="ARBA00022679"/>
    </source>
</evidence>
<dbReference type="InterPro" id="IPR001610">
    <property type="entry name" value="PAC"/>
</dbReference>
<dbReference type="OrthoDB" id="9801651at2"/>
<dbReference type="InterPro" id="IPR013655">
    <property type="entry name" value="PAS_fold_3"/>
</dbReference>
<feature type="transmembrane region" description="Helical" evidence="14">
    <location>
        <begin position="217"/>
        <end position="234"/>
    </location>
</feature>
<evidence type="ECO:0000313" key="19">
    <source>
        <dbReference type="EMBL" id="OSM07104.1"/>
    </source>
</evidence>
<reference evidence="19 20" key="1">
    <citation type="journal article" date="2016" name="BMC Genomics">
        <title>Combined genomic and structural analyses of a cultured magnetotactic bacterium reveals its niche adaptation to a dynamic environment.</title>
        <authorList>
            <person name="Araujo A.C."/>
            <person name="Morillo V."/>
            <person name="Cypriano J."/>
            <person name="Teixeira L.C."/>
            <person name="Leao P."/>
            <person name="Lyra S."/>
            <person name="Almeida L.G."/>
            <person name="Bazylinski D.A."/>
            <person name="Vasconcellos A.T."/>
            <person name="Abreu F."/>
            <person name="Lins U."/>
        </authorList>
    </citation>
    <scope>NUCLEOTIDE SEQUENCE [LARGE SCALE GENOMIC DNA]</scope>
    <source>
        <strain evidence="19 20">IT-1</strain>
    </source>
</reference>
<feature type="domain" description="Histidine kinase" evidence="15">
    <location>
        <begin position="998"/>
        <end position="1218"/>
    </location>
</feature>
<dbReference type="EMBL" id="LVJN01000015">
    <property type="protein sequence ID" value="OSM07104.1"/>
    <property type="molecule type" value="Genomic_DNA"/>
</dbReference>
<organism evidence="19 20">
    <name type="scientific">Magnetofaba australis IT-1</name>
    <dbReference type="NCBI Taxonomy" id="1434232"/>
    <lineage>
        <taxon>Bacteria</taxon>
        <taxon>Pseudomonadati</taxon>
        <taxon>Pseudomonadota</taxon>
        <taxon>Magnetococcia</taxon>
        <taxon>Magnetococcales</taxon>
        <taxon>Magnetococcaceae</taxon>
        <taxon>Magnetofaba</taxon>
    </lineage>
</organism>
<dbReference type="PROSITE" id="PS50109">
    <property type="entry name" value="HIS_KIN"/>
    <property type="match status" value="1"/>
</dbReference>
<evidence type="ECO:0000256" key="14">
    <source>
        <dbReference type="SAM" id="Phobius"/>
    </source>
</evidence>
<dbReference type="EC" id="2.7.13.3" evidence="3"/>